<evidence type="ECO:0000256" key="2">
    <source>
        <dbReference type="ARBA" id="ARBA00022840"/>
    </source>
</evidence>
<reference evidence="4 5" key="1">
    <citation type="submission" date="2017-11" db="EMBL/GenBank/DDBJ databases">
        <title>Draft Genome Sequence of Methylobacter psychrotolerans Sph1T, an Obligate Methanotroph from Low-Temperature Environments.</title>
        <authorList>
            <person name="Oshkin I.Y."/>
            <person name="Miroshnikov K."/>
            <person name="Belova S.E."/>
            <person name="Korzhenkov A."/>
            <person name="Toshchakov S.V."/>
            <person name="Dedysh S.N."/>
        </authorList>
    </citation>
    <scope>NUCLEOTIDE SEQUENCE [LARGE SCALE GENOMIC DNA]</scope>
    <source>
        <strain evidence="4 5">Sph1</strain>
    </source>
</reference>
<dbReference type="Pfam" id="PF01656">
    <property type="entry name" value="CbiA"/>
    <property type="match status" value="1"/>
</dbReference>
<gene>
    <name evidence="4" type="ORF">AADEFJLK_00079</name>
</gene>
<dbReference type="GO" id="GO:0005829">
    <property type="term" value="C:cytosol"/>
    <property type="evidence" value="ECO:0007669"/>
    <property type="project" value="TreeGrafter"/>
</dbReference>
<comment type="caution">
    <text evidence="4">The sequence shown here is derived from an EMBL/GenBank/DDBJ whole genome shotgun (WGS) entry which is preliminary data.</text>
</comment>
<dbReference type="SUPFAM" id="SSF52540">
    <property type="entry name" value="P-loop containing nucleoside triphosphate hydrolases"/>
    <property type="match status" value="1"/>
</dbReference>
<accession>A0A2S5CQH6</accession>
<dbReference type="NCBIfam" id="NF047398">
    <property type="entry name" value="AAA_KGGVGR"/>
    <property type="match status" value="1"/>
</dbReference>
<dbReference type="PANTHER" id="PTHR43384:SF6">
    <property type="entry name" value="SEPTUM SITE-DETERMINING PROTEIN MIND HOMOLOG, CHLOROPLASTIC"/>
    <property type="match status" value="1"/>
</dbReference>
<keyword evidence="1" id="KW-0547">Nucleotide-binding</keyword>
<dbReference type="GO" id="GO:0009898">
    <property type="term" value="C:cytoplasmic side of plasma membrane"/>
    <property type="evidence" value="ECO:0007669"/>
    <property type="project" value="TreeGrafter"/>
</dbReference>
<sequence>MTIDNKLGQIVTFYSFKGGVGRTMALANVAFLAAQNNLRVLVMDWDLEAPGLAYYFRGLLEVPDVKKLKDAPGILDILWQWRNGIKAAETELSALLATFRAGDPFASCVTPLLEPQGVVLDFIGAGSRLIQTPEPKTYEEALAHFSWSAFFEKEAGGHVIESLRQWAKNHYDIILVDSRTGLADAAGVCTMQIPDAVALCFVLNRQNIDGTAKIAAAIRAQSDNAIALRLLPMRVARQNTSEESDARSRANWELKRVGGFQAEAISNDFRDLAVPATDNVPFYETLAPFTATNPKIDPLTLNYLGIASELIGKPLTIPTLDLAWIELVRRRLQPRHATVDYIDKLQSADPSRTVAELQRLIDNAFDAEIDGGEIEDDYVVTLVNAVLRSLGDFGSNFDGMEELQNSTLELLRVLVNHNPSQWRMLLVSAIGHNLDFFAGTEERIILYEELDGLLSQSMTIDNWLTRLFYRRNVAWLFVDNKDTEAAMQTVGEIRGLIQDLRNKLTASPQLEQIIAANADISLLTGDVYNIKQDVERSIREYREGLSQLPNMGSDTAYTQNYLSFELHSRLAVAPQPFVTIAEAAHHAILAAQWGRGVLSMQKFVPLAQVVLKATADQEQPELALDFCEVALAVKGIPIQHLAIYLGRQAQSARDFLTTAYELSDTILKIDSDRSTSVLLLIAEAIIVVLRNLLRRRQTISVKDRNIISNELDYIIDIFKRSQVPLEKVSDLEEIAMLLGSQRPHESRKP</sequence>
<proteinExistence type="predicted"/>
<dbReference type="GO" id="GO:0016887">
    <property type="term" value="F:ATP hydrolysis activity"/>
    <property type="evidence" value="ECO:0007669"/>
    <property type="project" value="TreeGrafter"/>
</dbReference>
<dbReference type="AlphaFoldDB" id="A0A2S5CQH6"/>
<evidence type="ECO:0000256" key="1">
    <source>
        <dbReference type="ARBA" id="ARBA00022741"/>
    </source>
</evidence>
<dbReference type="Proteomes" id="UP000237423">
    <property type="component" value="Unassembled WGS sequence"/>
</dbReference>
<dbReference type="InterPro" id="IPR027417">
    <property type="entry name" value="P-loop_NTPase"/>
</dbReference>
<dbReference type="PANTHER" id="PTHR43384">
    <property type="entry name" value="SEPTUM SITE-DETERMINING PROTEIN MIND HOMOLOG, CHLOROPLASTIC-RELATED"/>
    <property type="match status" value="1"/>
</dbReference>
<protein>
    <submittedName>
        <fullName evidence="4">ParA family protein</fullName>
    </submittedName>
</protein>
<evidence type="ECO:0000313" key="5">
    <source>
        <dbReference type="Proteomes" id="UP000237423"/>
    </source>
</evidence>
<dbReference type="GO" id="GO:0005524">
    <property type="term" value="F:ATP binding"/>
    <property type="evidence" value="ECO:0007669"/>
    <property type="project" value="UniProtKB-KW"/>
</dbReference>
<dbReference type="Gene3D" id="3.40.50.300">
    <property type="entry name" value="P-loop containing nucleotide triphosphate hydrolases"/>
    <property type="match status" value="1"/>
</dbReference>
<dbReference type="InterPro" id="IPR002586">
    <property type="entry name" value="CobQ/CobB/MinD/ParA_Nub-bd_dom"/>
</dbReference>
<dbReference type="GO" id="GO:0051782">
    <property type="term" value="P:negative regulation of cell division"/>
    <property type="evidence" value="ECO:0007669"/>
    <property type="project" value="TreeGrafter"/>
</dbReference>
<feature type="domain" description="CobQ/CobB/MinD/ParA nucleotide binding" evidence="3">
    <location>
        <begin position="12"/>
        <end position="238"/>
    </location>
</feature>
<evidence type="ECO:0000259" key="3">
    <source>
        <dbReference type="Pfam" id="PF01656"/>
    </source>
</evidence>
<organism evidence="4 5">
    <name type="scientific">Methylovulum psychrotolerans</name>
    <dbReference type="NCBI Taxonomy" id="1704499"/>
    <lineage>
        <taxon>Bacteria</taxon>
        <taxon>Pseudomonadati</taxon>
        <taxon>Pseudomonadota</taxon>
        <taxon>Gammaproteobacteria</taxon>
        <taxon>Methylococcales</taxon>
        <taxon>Methylococcaceae</taxon>
        <taxon>Methylovulum</taxon>
    </lineage>
</organism>
<evidence type="ECO:0000313" key="4">
    <source>
        <dbReference type="EMBL" id="POZ53070.1"/>
    </source>
</evidence>
<dbReference type="RefSeq" id="WP_103972916.1">
    <property type="nucleotide sequence ID" value="NZ_PGFZ01000001.1"/>
</dbReference>
<dbReference type="InterPro" id="IPR050625">
    <property type="entry name" value="ParA/MinD_ATPase"/>
</dbReference>
<keyword evidence="2" id="KW-0067">ATP-binding</keyword>
<dbReference type="EMBL" id="PGFZ01000001">
    <property type="protein sequence ID" value="POZ53070.1"/>
    <property type="molecule type" value="Genomic_DNA"/>
</dbReference>
<name>A0A2S5CQH6_9GAMM</name>